<dbReference type="GO" id="GO:0046872">
    <property type="term" value="F:metal ion binding"/>
    <property type="evidence" value="ECO:0007669"/>
    <property type="project" value="UniProtKB-KW"/>
</dbReference>
<dbReference type="RefSeq" id="WP_337918159.1">
    <property type="nucleotide sequence ID" value="NZ_BAABJL010000095.1"/>
</dbReference>
<dbReference type="PANTHER" id="PTHR20854:SF4">
    <property type="entry name" value="INOSITOL-1-MONOPHOSPHATASE-RELATED"/>
    <property type="match status" value="1"/>
</dbReference>
<evidence type="ECO:0000256" key="4">
    <source>
        <dbReference type="PIRSR" id="PIRSR600760-2"/>
    </source>
</evidence>
<gene>
    <name evidence="5" type="ORF">HEB94_007563</name>
</gene>
<keyword evidence="1 4" id="KW-0479">Metal-binding</keyword>
<accession>A0A927N150</accession>
<evidence type="ECO:0000256" key="3">
    <source>
        <dbReference type="ARBA" id="ARBA00022842"/>
    </source>
</evidence>
<evidence type="ECO:0000256" key="1">
    <source>
        <dbReference type="ARBA" id="ARBA00022723"/>
    </source>
</evidence>
<dbReference type="Gene3D" id="3.40.190.80">
    <property type="match status" value="1"/>
</dbReference>
<dbReference type="PRINTS" id="PR00377">
    <property type="entry name" value="IMPHPHTASES"/>
</dbReference>
<feature type="binding site" evidence="4">
    <location>
        <position position="65"/>
    </location>
    <ligand>
        <name>Mg(2+)</name>
        <dbReference type="ChEBI" id="CHEBI:18420"/>
        <label>1</label>
        <note>catalytic</note>
    </ligand>
</feature>
<dbReference type="InterPro" id="IPR000760">
    <property type="entry name" value="Inositol_monophosphatase-like"/>
</dbReference>
<organism evidence="5 6">
    <name type="scientific">Actinopolymorpha pittospori</name>
    <dbReference type="NCBI Taxonomy" id="648752"/>
    <lineage>
        <taxon>Bacteria</taxon>
        <taxon>Bacillati</taxon>
        <taxon>Actinomycetota</taxon>
        <taxon>Actinomycetes</taxon>
        <taxon>Propionibacteriales</taxon>
        <taxon>Actinopolymorphaceae</taxon>
        <taxon>Actinopolymorpha</taxon>
    </lineage>
</organism>
<keyword evidence="2" id="KW-0378">Hydrolase</keyword>
<sequence length="258" mass="27033">MTFADELATTLELARWATHRMTVRPTSVTTKANAADLVTETDREIERHVCAVLADRFPDHAVVGEEYGGEPAVDGAPTWYLDPVDGTTNYASGLPWCCFSLALVDADGPALGVVADPFRGEVFSAVRGGPALCNGAPIQCREANTLAGEVVVTEWAAYRPWPGMTTLLERLAADLCTTRIMGSSALSLVSVAAGRAAAGVIGEFNTIDLMAAVFIADQAGADVRGQDGEPTLFPASGGILVAAPGVAERVWRAWTAPA</sequence>
<dbReference type="Proteomes" id="UP000638648">
    <property type="component" value="Unassembled WGS sequence"/>
</dbReference>
<dbReference type="AlphaFoldDB" id="A0A927N150"/>
<feature type="binding site" evidence="4">
    <location>
        <position position="208"/>
    </location>
    <ligand>
        <name>Mg(2+)</name>
        <dbReference type="ChEBI" id="CHEBI:18420"/>
        <label>1</label>
        <note>catalytic</note>
    </ligand>
</feature>
<feature type="binding site" evidence="4">
    <location>
        <position position="82"/>
    </location>
    <ligand>
        <name>Mg(2+)</name>
        <dbReference type="ChEBI" id="CHEBI:18420"/>
        <label>1</label>
        <note>catalytic</note>
    </ligand>
</feature>
<dbReference type="InterPro" id="IPR020583">
    <property type="entry name" value="Inositol_monoP_metal-BS"/>
</dbReference>
<dbReference type="SUPFAM" id="SSF56655">
    <property type="entry name" value="Carbohydrate phosphatase"/>
    <property type="match status" value="1"/>
</dbReference>
<protein>
    <submittedName>
        <fullName evidence="5">Fructose-1,6-bisphosphatase/inositol monophosphatase family enzyme</fullName>
    </submittedName>
</protein>
<reference evidence="5" key="1">
    <citation type="submission" date="2020-10" db="EMBL/GenBank/DDBJ databases">
        <title>Sequencing the genomes of 1000 actinobacteria strains.</title>
        <authorList>
            <person name="Klenk H.-P."/>
        </authorList>
    </citation>
    <scope>NUCLEOTIDE SEQUENCE</scope>
    <source>
        <strain evidence="5">DSM 45354</strain>
    </source>
</reference>
<keyword evidence="3 4" id="KW-0460">Magnesium</keyword>
<comment type="cofactor">
    <cofactor evidence="4">
        <name>Mg(2+)</name>
        <dbReference type="ChEBI" id="CHEBI:18420"/>
    </cofactor>
</comment>
<dbReference type="GO" id="GO:0007165">
    <property type="term" value="P:signal transduction"/>
    <property type="evidence" value="ECO:0007669"/>
    <property type="project" value="TreeGrafter"/>
</dbReference>
<feature type="binding site" evidence="4">
    <location>
        <position position="85"/>
    </location>
    <ligand>
        <name>Mg(2+)</name>
        <dbReference type="ChEBI" id="CHEBI:18420"/>
        <label>1</label>
        <note>catalytic</note>
    </ligand>
</feature>
<dbReference type="PANTHER" id="PTHR20854">
    <property type="entry name" value="INOSITOL MONOPHOSPHATASE"/>
    <property type="match status" value="1"/>
</dbReference>
<dbReference type="Gene3D" id="3.30.540.10">
    <property type="entry name" value="Fructose-1,6-Bisphosphatase, subunit A, domain 1"/>
    <property type="match status" value="1"/>
</dbReference>
<dbReference type="PROSITE" id="PS00629">
    <property type="entry name" value="IMP_1"/>
    <property type="match status" value="1"/>
</dbReference>
<dbReference type="EMBL" id="JADBEM010000001">
    <property type="protein sequence ID" value="MBE1610715.1"/>
    <property type="molecule type" value="Genomic_DNA"/>
</dbReference>
<name>A0A927N150_9ACTN</name>
<dbReference type="GO" id="GO:0006020">
    <property type="term" value="P:inositol metabolic process"/>
    <property type="evidence" value="ECO:0007669"/>
    <property type="project" value="TreeGrafter"/>
</dbReference>
<proteinExistence type="predicted"/>
<dbReference type="GO" id="GO:0008934">
    <property type="term" value="F:inositol monophosphate 1-phosphatase activity"/>
    <property type="evidence" value="ECO:0007669"/>
    <property type="project" value="TreeGrafter"/>
</dbReference>
<evidence type="ECO:0000313" key="6">
    <source>
        <dbReference type="Proteomes" id="UP000638648"/>
    </source>
</evidence>
<evidence type="ECO:0000313" key="5">
    <source>
        <dbReference type="EMBL" id="MBE1610715.1"/>
    </source>
</evidence>
<comment type="caution">
    <text evidence="5">The sequence shown here is derived from an EMBL/GenBank/DDBJ whole genome shotgun (WGS) entry which is preliminary data.</text>
</comment>
<evidence type="ECO:0000256" key="2">
    <source>
        <dbReference type="ARBA" id="ARBA00022801"/>
    </source>
</evidence>
<dbReference type="Pfam" id="PF00459">
    <property type="entry name" value="Inositol_P"/>
    <property type="match status" value="1"/>
</dbReference>
<keyword evidence="6" id="KW-1185">Reference proteome</keyword>